<feature type="compositionally biased region" description="Acidic residues" evidence="1">
    <location>
        <begin position="103"/>
        <end position="115"/>
    </location>
</feature>
<organism evidence="2 3">
    <name type="scientific">Enterococcus pseudoavium</name>
    <dbReference type="NCBI Taxonomy" id="44007"/>
    <lineage>
        <taxon>Bacteria</taxon>
        <taxon>Bacillati</taxon>
        <taxon>Bacillota</taxon>
        <taxon>Bacilli</taxon>
        <taxon>Lactobacillales</taxon>
        <taxon>Enterococcaceae</taxon>
        <taxon>Enterococcus</taxon>
    </lineage>
</organism>
<evidence type="ECO:0000256" key="1">
    <source>
        <dbReference type="SAM" id="MobiDB-lite"/>
    </source>
</evidence>
<dbReference type="AlphaFoldDB" id="A0AAE4I4F7"/>
<protein>
    <submittedName>
        <fullName evidence="2">Uncharacterized protein</fullName>
    </submittedName>
</protein>
<proteinExistence type="predicted"/>
<gene>
    <name evidence="2" type="ORF">P7H00_12685</name>
</gene>
<sequence length="115" mass="13265">MELEGYKEVFDTRDLTDLTPMLWPNEKLVFNPHTTVKPPEGDVIIKGFDFNNQAWQYDETVNKDSYKYLSTVVASLMKENIAIKDRLEKLENPQTEEPVNPETPEEGDGEENVSE</sequence>
<dbReference type="Proteomes" id="UP001180842">
    <property type="component" value="Unassembled WGS sequence"/>
</dbReference>
<reference evidence="2" key="1">
    <citation type="submission" date="2023-03" db="EMBL/GenBank/DDBJ databases">
        <authorList>
            <person name="Shen W."/>
            <person name="Cai J."/>
        </authorList>
    </citation>
    <scope>NUCLEOTIDE SEQUENCE</scope>
    <source>
        <strain evidence="2">P69-2</strain>
    </source>
</reference>
<accession>A0AAE4I4F7</accession>
<comment type="caution">
    <text evidence="2">The sequence shown here is derived from an EMBL/GenBank/DDBJ whole genome shotgun (WGS) entry which is preliminary data.</text>
</comment>
<dbReference type="RefSeq" id="WP_311797468.1">
    <property type="nucleotide sequence ID" value="NZ_JARQAI010000024.1"/>
</dbReference>
<evidence type="ECO:0000313" key="2">
    <source>
        <dbReference type="EMBL" id="MDT2737967.1"/>
    </source>
</evidence>
<feature type="region of interest" description="Disordered" evidence="1">
    <location>
        <begin position="86"/>
        <end position="115"/>
    </location>
</feature>
<feature type="compositionally biased region" description="Low complexity" evidence="1">
    <location>
        <begin position="92"/>
        <end position="102"/>
    </location>
</feature>
<dbReference type="EMBL" id="JARQAI010000024">
    <property type="protein sequence ID" value="MDT2737967.1"/>
    <property type="molecule type" value="Genomic_DNA"/>
</dbReference>
<evidence type="ECO:0000313" key="3">
    <source>
        <dbReference type="Proteomes" id="UP001180842"/>
    </source>
</evidence>
<name>A0AAE4I4F7_9ENTE</name>